<comment type="caution">
    <text evidence="1">The sequence shown here is derived from an EMBL/GenBank/DDBJ whole genome shotgun (WGS) entry which is preliminary data.</text>
</comment>
<protein>
    <submittedName>
        <fullName evidence="1">Uncharacterized protein</fullName>
    </submittedName>
</protein>
<dbReference type="Proteomes" id="UP000811282">
    <property type="component" value="Unassembled WGS sequence"/>
</dbReference>
<evidence type="ECO:0000313" key="2">
    <source>
        <dbReference type="Proteomes" id="UP000811282"/>
    </source>
</evidence>
<organism evidence="1 2">
    <name type="scientific">Candidatus Sodalis endolongispinus</name>
    <dbReference type="NCBI Taxonomy" id="2812662"/>
    <lineage>
        <taxon>Bacteria</taxon>
        <taxon>Pseudomonadati</taxon>
        <taxon>Pseudomonadota</taxon>
        <taxon>Gammaproteobacteria</taxon>
        <taxon>Enterobacterales</taxon>
        <taxon>Bruguierivoracaceae</taxon>
        <taxon>Sodalis</taxon>
    </lineage>
</organism>
<gene>
    <name evidence="1" type="ORF">JZM24_08565</name>
</gene>
<accession>A0ABS5YC93</accession>
<reference evidence="1 2" key="1">
    <citation type="journal article" date="2021" name="Genome Biol. Evol.">
        <title>The evolution of interdependence in a four-way mealybug symbiosis.</title>
        <authorList>
            <person name="Garber A.I."/>
            <person name="Kupper M."/>
            <person name="Laetsch D.R."/>
            <person name="Weldon S.R."/>
            <person name="Ladinsky M.S."/>
            <person name="Bjorkman P.J."/>
            <person name="McCutcheon J.P."/>
        </authorList>
    </citation>
    <scope>NUCLEOTIDE SEQUENCE [LARGE SCALE GENOMIC DNA]</scope>
    <source>
        <strain evidence="1">SOD</strain>
    </source>
</reference>
<name>A0ABS5YC93_9GAMM</name>
<proteinExistence type="predicted"/>
<sequence length="98" mass="10904">MVAVVKPGPGKLCFPAKLISHYHAWPQWTTLMDSLLSCTQSIFWQTQSYVDQQRAFFATLPGKKTDLRQLPDAFFYNPPLPGRWSCVLMSPGQTGGGG</sequence>
<dbReference type="RefSeq" id="WP_215669339.1">
    <property type="nucleotide sequence ID" value="NZ_JAFJYC010000001.1"/>
</dbReference>
<dbReference type="EMBL" id="JAFJYC010000001">
    <property type="protein sequence ID" value="MBT9432165.1"/>
    <property type="molecule type" value="Genomic_DNA"/>
</dbReference>
<keyword evidence="2" id="KW-1185">Reference proteome</keyword>
<evidence type="ECO:0000313" key="1">
    <source>
        <dbReference type="EMBL" id="MBT9432165.1"/>
    </source>
</evidence>